<organism evidence="2 3">
    <name type="scientific">Aspergillus uvarum CBS 121591</name>
    <dbReference type="NCBI Taxonomy" id="1448315"/>
    <lineage>
        <taxon>Eukaryota</taxon>
        <taxon>Fungi</taxon>
        <taxon>Dikarya</taxon>
        <taxon>Ascomycota</taxon>
        <taxon>Pezizomycotina</taxon>
        <taxon>Eurotiomycetes</taxon>
        <taxon>Eurotiomycetidae</taxon>
        <taxon>Eurotiales</taxon>
        <taxon>Aspergillaceae</taxon>
        <taxon>Aspergillus</taxon>
        <taxon>Aspergillus subgen. Circumdati</taxon>
    </lineage>
</organism>
<evidence type="ECO:0000313" key="3">
    <source>
        <dbReference type="Proteomes" id="UP000248340"/>
    </source>
</evidence>
<dbReference type="Proteomes" id="UP000248340">
    <property type="component" value="Unassembled WGS sequence"/>
</dbReference>
<dbReference type="PANTHER" id="PTHR11552">
    <property type="entry name" value="GLUCOSE-METHANOL-CHOLINE GMC OXIDOREDUCTASE"/>
    <property type="match status" value="1"/>
</dbReference>
<dbReference type="VEuPathDB" id="FungiDB:BO82DRAFT_432044"/>
<dbReference type="GeneID" id="37143498"/>
<proteinExistence type="inferred from homology"/>
<dbReference type="PANTHER" id="PTHR11552:SF147">
    <property type="entry name" value="CHOLINE DEHYDROGENASE, MITOCHONDRIAL"/>
    <property type="match status" value="1"/>
</dbReference>
<dbReference type="RefSeq" id="XP_025492123.1">
    <property type="nucleotide sequence ID" value="XM_025640756.1"/>
</dbReference>
<dbReference type="InterPro" id="IPR012132">
    <property type="entry name" value="GMC_OxRdtase"/>
</dbReference>
<dbReference type="EMBL" id="KZ821698">
    <property type="protein sequence ID" value="PYH81923.1"/>
    <property type="molecule type" value="Genomic_DNA"/>
</dbReference>
<dbReference type="AlphaFoldDB" id="A0A319CT45"/>
<sequence>MDYQVDTPPLEADYVIVGGGTSGLVLAARLSEGDSARSVIVLEAGKNLVNYPRAQTPALWTILMGSEAEWQYQSTPQLSVIESPKSRMAS</sequence>
<gene>
    <name evidence="2" type="ORF">BO82DRAFT_432044</name>
</gene>
<comment type="similarity">
    <text evidence="1">Belongs to the GMC oxidoreductase family.</text>
</comment>
<keyword evidence="3" id="KW-1185">Reference proteome</keyword>
<dbReference type="STRING" id="1448315.A0A319CT45"/>
<dbReference type="Gene3D" id="3.50.50.60">
    <property type="entry name" value="FAD/NAD(P)-binding domain"/>
    <property type="match status" value="1"/>
</dbReference>
<dbReference type="InterPro" id="IPR036188">
    <property type="entry name" value="FAD/NAD-bd_sf"/>
</dbReference>
<dbReference type="Gene3D" id="3.30.560.10">
    <property type="entry name" value="Glucose Oxidase, domain 3"/>
    <property type="match status" value="1"/>
</dbReference>
<accession>A0A319CT45</accession>
<dbReference type="GO" id="GO:0050660">
    <property type="term" value="F:flavin adenine dinucleotide binding"/>
    <property type="evidence" value="ECO:0007669"/>
    <property type="project" value="InterPro"/>
</dbReference>
<dbReference type="GO" id="GO:0016491">
    <property type="term" value="F:oxidoreductase activity"/>
    <property type="evidence" value="ECO:0007669"/>
    <property type="project" value="TreeGrafter"/>
</dbReference>
<dbReference type="SUPFAM" id="SSF51905">
    <property type="entry name" value="FAD/NAD(P)-binding domain"/>
    <property type="match status" value="1"/>
</dbReference>
<evidence type="ECO:0000313" key="2">
    <source>
        <dbReference type="EMBL" id="PYH81923.1"/>
    </source>
</evidence>
<dbReference type="Pfam" id="PF13450">
    <property type="entry name" value="NAD_binding_8"/>
    <property type="match status" value="1"/>
</dbReference>
<protein>
    <submittedName>
        <fullName evidence="2">Uncharacterized protein</fullName>
    </submittedName>
</protein>
<evidence type="ECO:0000256" key="1">
    <source>
        <dbReference type="ARBA" id="ARBA00010790"/>
    </source>
</evidence>
<dbReference type="OrthoDB" id="269227at2759"/>
<name>A0A319CT45_9EURO</name>
<reference evidence="2 3" key="1">
    <citation type="submission" date="2016-12" db="EMBL/GenBank/DDBJ databases">
        <title>The genomes of Aspergillus section Nigri reveals drivers in fungal speciation.</title>
        <authorList>
            <consortium name="DOE Joint Genome Institute"/>
            <person name="Vesth T.C."/>
            <person name="Nybo J."/>
            <person name="Theobald S."/>
            <person name="Brandl J."/>
            <person name="Frisvad J.C."/>
            <person name="Nielsen K.F."/>
            <person name="Lyhne E.K."/>
            <person name="Kogle M.E."/>
            <person name="Kuo A."/>
            <person name="Riley R."/>
            <person name="Clum A."/>
            <person name="Nolan M."/>
            <person name="Lipzen A."/>
            <person name="Salamov A."/>
            <person name="Henrissat B."/>
            <person name="Wiebenga A."/>
            <person name="De Vries R.P."/>
            <person name="Grigoriev I.V."/>
            <person name="Mortensen U.H."/>
            <person name="Andersen M.R."/>
            <person name="Baker S.E."/>
        </authorList>
    </citation>
    <scope>NUCLEOTIDE SEQUENCE [LARGE SCALE GENOMIC DNA]</scope>
    <source>
        <strain evidence="2 3">CBS 121591</strain>
    </source>
</reference>